<dbReference type="GeneID" id="108996363"/>
<protein>
    <submittedName>
        <fullName evidence="3">Mediator of RNA polymerase II transcription subunit 30-like isoform X1</fullName>
    </submittedName>
</protein>
<sequence length="199" mass="21003">MEEKTATAITNPKSTQELAMDGQKLLEETIESAFHILSSMNDELCNPALWSTISSASSSSLSSTSSTANITSIPNGPSQSSNGIANGDAASSDTHHIESGGGSGGALEEARFRYKSSVNSLRAVLAAIPNSEKAKSFELGSTPSGPLSPAGQDEIEKLEERASGLRKELASKNRYLKVLIDQLRDLITDVSTWQSPCSI</sequence>
<name>A0A2I4F834_JUGRE</name>
<dbReference type="STRING" id="51240.A0A2I4F834"/>
<evidence type="ECO:0000313" key="3">
    <source>
        <dbReference type="RefSeq" id="XP_018827811.2"/>
    </source>
</evidence>
<dbReference type="PANTHER" id="PTHR36406">
    <property type="entry name" value="MEDIATOR OF RNA POLYMERASE II TRANSCRIPTION SUBUNIT 30"/>
    <property type="match status" value="1"/>
</dbReference>
<organism evidence="2 3">
    <name type="scientific">Juglans regia</name>
    <name type="common">English walnut</name>
    <dbReference type="NCBI Taxonomy" id="51240"/>
    <lineage>
        <taxon>Eukaryota</taxon>
        <taxon>Viridiplantae</taxon>
        <taxon>Streptophyta</taxon>
        <taxon>Embryophyta</taxon>
        <taxon>Tracheophyta</taxon>
        <taxon>Spermatophyta</taxon>
        <taxon>Magnoliopsida</taxon>
        <taxon>eudicotyledons</taxon>
        <taxon>Gunneridae</taxon>
        <taxon>Pentapetalae</taxon>
        <taxon>rosids</taxon>
        <taxon>fabids</taxon>
        <taxon>Fagales</taxon>
        <taxon>Juglandaceae</taxon>
        <taxon>Juglans</taxon>
    </lineage>
</organism>
<dbReference type="GO" id="GO:0016592">
    <property type="term" value="C:mediator complex"/>
    <property type="evidence" value="ECO:0000318"/>
    <property type="project" value="GO_Central"/>
</dbReference>
<evidence type="ECO:0000256" key="1">
    <source>
        <dbReference type="SAM" id="MobiDB-lite"/>
    </source>
</evidence>
<dbReference type="AlphaFoldDB" id="A0A2I4F834"/>
<keyword evidence="2" id="KW-1185">Reference proteome</keyword>
<dbReference type="OrthoDB" id="532289at2759"/>
<gene>
    <name evidence="3" type="primary">LOC108996363</name>
</gene>
<dbReference type="Proteomes" id="UP000235220">
    <property type="component" value="Chromosome 2"/>
</dbReference>
<feature type="region of interest" description="Disordered" evidence="1">
    <location>
        <begin position="61"/>
        <end position="105"/>
    </location>
</feature>
<reference evidence="3" key="1">
    <citation type="submission" date="2025-08" db="UniProtKB">
        <authorList>
            <consortium name="RefSeq"/>
        </authorList>
    </citation>
    <scope>IDENTIFICATION</scope>
    <source>
        <tissue evidence="3">Leaves</tissue>
    </source>
</reference>
<evidence type="ECO:0000313" key="2">
    <source>
        <dbReference type="Proteomes" id="UP000235220"/>
    </source>
</evidence>
<dbReference type="KEGG" id="jre:108996363"/>
<dbReference type="PANTHER" id="PTHR36406:SF2">
    <property type="entry name" value="MEDIATOR OF RNA POLYMERASE II TRANSCRIPTION SUBUNIT 30"/>
    <property type="match status" value="1"/>
</dbReference>
<accession>A0A2I4F834</accession>
<dbReference type="FunCoup" id="A0A2I4F834">
    <property type="interactions" value="383"/>
</dbReference>
<dbReference type="Gramene" id="Jr02_00740_p1">
    <property type="protein sequence ID" value="cds.Jr02_00740_p1"/>
    <property type="gene ID" value="Jr02_00740"/>
</dbReference>
<dbReference type="InterPro" id="IPR034568">
    <property type="entry name" value="MED30"/>
</dbReference>
<dbReference type="RefSeq" id="XP_018827811.2">
    <property type="nucleotide sequence ID" value="XM_018972266.2"/>
</dbReference>
<feature type="compositionally biased region" description="Polar residues" evidence="1">
    <location>
        <begin position="74"/>
        <end position="92"/>
    </location>
</feature>
<proteinExistence type="predicted"/>
<feature type="compositionally biased region" description="Low complexity" evidence="1">
    <location>
        <begin position="61"/>
        <end position="73"/>
    </location>
</feature>